<reference evidence="5 6" key="1">
    <citation type="submission" date="2020-08" db="EMBL/GenBank/DDBJ databases">
        <title>Genomic Encyclopedia of Type Strains, Phase IV (KMG-IV): sequencing the most valuable type-strain genomes for metagenomic binning, comparative biology and taxonomic classification.</title>
        <authorList>
            <person name="Goeker M."/>
        </authorList>
    </citation>
    <scope>NUCLEOTIDE SEQUENCE [LARGE SCALE GENOMIC DNA]</scope>
    <source>
        <strain evidence="5 6">DSM 29854</strain>
    </source>
</reference>
<dbReference type="EC" id="2.1.1.201" evidence="5"/>
<dbReference type="GO" id="GO:0009234">
    <property type="term" value="P:menaquinone biosynthetic process"/>
    <property type="evidence" value="ECO:0007669"/>
    <property type="project" value="UniProtKB-KW"/>
</dbReference>
<keyword evidence="1" id="KW-0474">Menaquinone biosynthesis</keyword>
<keyword evidence="4" id="KW-0949">S-adenosyl-L-methionine</keyword>
<organism evidence="5 6">
    <name type="scientific">Rufibacter quisquiliarum</name>
    <dbReference type="NCBI Taxonomy" id="1549639"/>
    <lineage>
        <taxon>Bacteria</taxon>
        <taxon>Pseudomonadati</taxon>
        <taxon>Bacteroidota</taxon>
        <taxon>Cytophagia</taxon>
        <taxon>Cytophagales</taxon>
        <taxon>Hymenobacteraceae</taxon>
        <taxon>Rufibacter</taxon>
    </lineage>
</organism>
<dbReference type="InterPro" id="IPR029063">
    <property type="entry name" value="SAM-dependent_MTases_sf"/>
</dbReference>
<dbReference type="Proteomes" id="UP000563094">
    <property type="component" value="Unassembled WGS sequence"/>
</dbReference>
<evidence type="ECO:0000256" key="4">
    <source>
        <dbReference type="ARBA" id="ARBA00022691"/>
    </source>
</evidence>
<dbReference type="EC" id="2.1.1.163" evidence="5"/>
<dbReference type="AlphaFoldDB" id="A0A839GTN5"/>
<dbReference type="InterPro" id="IPR004033">
    <property type="entry name" value="UbiE/COQ5_MeTrFase"/>
</dbReference>
<evidence type="ECO:0000256" key="2">
    <source>
        <dbReference type="ARBA" id="ARBA00022603"/>
    </source>
</evidence>
<dbReference type="PANTHER" id="PTHR43591:SF24">
    <property type="entry name" value="2-METHOXY-6-POLYPRENYL-1,4-BENZOQUINOL METHYLASE, MITOCHONDRIAL"/>
    <property type="match status" value="1"/>
</dbReference>
<gene>
    <name evidence="5" type="ORF">FHS90_002963</name>
</gene>
<dbReference type="EMBL" id="JACJIQ010000012">
    <property type="protein sequence ID" value="MBA9078237.1"/>
    <property type="molecule type" value="Genomic_DNA"/>
</dbReference>
<keyword evidence="2 5" id="KW-0489">Methyltransferase</keyword>
<dbReference type="Gene3D" id="3.40.50.150">
    <property type="entry name" value="Vaccinia Virus protein VP39"/>
    <property type="match status" value="1"/>
</dbReference>
<dbReference type="GO" id="GO:0032259">
    <property type="term" value="P:methylation"/>
    <property type="evidence" value="ECO:0007669"/>
    <property type="project" value="UniProtKB-KW"/>
</dbReference>
<keyword evidence="3 5" id="KW-0808">Transferase</keyword>
<dbReference type="CDD" id="cd02440">
    <property type="entry name" value="AdoMet_MTases"/>
    <property type="match status" value="1"/>
</dbReference>
<protein>
    <submittedName>
        <fullName evidence="5">Demethylmenaquinone methyltransferase/2-methoxy-6-polyprenyl-1,4-benzoquinol methylase</fullName>
        <ecNumber evidence="5">2.1.1.163</ecNumber>
        <ecNumber evidence="5">2.1.1.201</ecNumber>
    </submittedName>
</protein>
<keyword evidence="6" id="KW-1185">Reference proteome</keyword>
<dbReference type="GO" id="GO:0008425">
    <property type="term" value="F:2-methoxy-6-polyprenyl-1,4-benzoquinol methyltransferase activity"/>
    <property type="evidence" value="ECO:0007669"/>
    <property type="project" value="UniProtKB-EC"/>
</dbReference>
<name>A0A839GTN5_9BACT</name>
<evidence type="ECO:0000313" key="6">
    <source>
        <dbReference type="Proteomes" id="UP000563094"/>
    </source>
</evidence>
<evidence type="ECO:0000256" key="3">
    <source>
        <dbReference type="ARBA" id="ARBA00022679"/>
    </source>
</evidence>
<dbReference type="PROSITE" id="PS51608">
    <property type="entry name" value="SAM_MT_UBIE"/>
    <property type="match status" value="1"/>
</dbReference>
<dbReference type="GO" id="GO:0043770">
    <property type="term" value="F:demethylmenaquinone methyltransferase activity"/>
    <property type="evidence" value="ECO:0007669"/>
    <property type="project" value="UniProtKB-EC"/>
</dbReference>
<sequence>MASSYEGMNYLTSFGFSYVWRRQFLQPLPPLQGAVKVADLMTGMGEMWPHLFAKWPRAQVEALDFSEGMLQCAARKNRRTFANRVQLIKADALRSPLPSMSYDVVTCAFGLKTLSREQLLCLARETKRLLKPGGHFAFVEISEPAPGWLQALYLFYLKHLIPLIGYCFAQDYHHYQMLSYYTHAFRNAEEAAEIFKAEGLAVTYQQLFKGCATGFYGTKP</sequence>
<accession>A0A839GTN5</accession>
<dbReference type="PANTHER" id="PTHR43591">
    <property type="entry name" value="METHYLTRANSFERASE"/>
    <property type="match status" value="1"/>
</dbReference>
<proteinExistence type="predicted"/>
<evidence type="ECO:0000313" key="5">
    <source>
        <dbReference type="EMBL" id="MBA9078237.1"/>
    </source>
</evidence>
<comment type="caution">
    <text evidence="5">The sequence shown here is derived from an EMBL/GenBank/DDBJ whole genome shotgun (WGS) entry which is preliminary data.</text>
</comment>
<dbReference type="SUPFAM" id="SSF53335">
    <property type="entry name" value="S-adenosyl-L-methionine-dependent methyltransferases"/>
    <property type="match status" value="1"/>
</dbReference>
<dbReference type="Pfam" id="PF01209">
    <property type="entry name" value="Ubie_methyltran"/>
    <property type="match status" value="1"/>
</dbReference>
<evidence type="ECO:0000256" key="1">
    <source>
        <dbReference type="ARBA" id="ARBA00022428"/>
    </source>
</evidence>